<dbReference type="Gene3D" id="3.40.50.10600">
    <property type="entry name" value="SpoIIaa-like domains"/>
    <property type="match status" value="1"/>
</dbReference>
<dbReference type="EMBL" id="JARFVB010000018">
    <property type="protein sequence ID" value="MDF0718062.1"/>
    <property type="molecule type" value="Genomic_DNA"/>
</dbReference>
<sequence>MTQLLNIEKENVIAAKIKGKITKRDIEKIHPLIHTITKKGHKVHFYFELEEFHGNGPKGLWADLKVDTAHISEYGKMAFVGEKKWQEWAVKAMDFFTGSEVKYFGFQDKAKAKNWIQNN</sequence>
<proteinExistence type="predicted"/>
<name>A0ABT5Y4Y2_9FLAO</name>
<reference evidence="1 2" key="1">
    <citation type="submission" date="2023-03" db="EMBL/GenBank/DDBJ databases">
        <title>Muricauda XX sp. nov. and Muricauda XXX sp. nov., two novel species isolated from Okinawa Trough.</title>
        <authorList>
            <person name="Cao W."/>
            <person name="Deng X."/>
        </authorList>
    </citation>
    <scope>NUCLEOTIDE SEQUENCE [LARGE SCALE GENOMIC DNA]</scope>
    <source>
        <strain evidence="1 2">334s03</strain>
    </source>
</reference>
<dbReference type="InterPro" id="IPR021866">
    <property type="entry name" value="SpoIIAA-like"/>
</dbReference>
<dbReference type="Proteomes" id="UP001221366">
    <property type="component" value="Unassembled WGS sequence"/>
</dbReference>
<dbReference type="InterPro" id="IPR036513">
    <property type="entry name" value="STAS_dom_sf"/>
</dbReference>
<evidence type="ECO:0000313" key="2">
    <source>
        <dbReference type="Proteomes" id="UP001221366"/>
    </source>
</evidence>
<evidence type="ECO:0000313" key="1">
    <source>
        <dbReference type="EMBL" id="MDF0718062.1"/>
    </source>
</evidence>
<protein>
    <submittedName>
        <fullName evidence="1">STAS/SEC14 domain-containing protein</fullName>
    </submittedName>
</protein>
<organism evidence="1 2">
    <name type="scientific">Flagellimonas yonaguniensis</name>
    <dbReference type="NCBI Taxonomy" id="3031325"/>
    <lineage>
        <taxon>Bacteria</taxon>
        <taxon>Pseudomonadati</taxon>
        <taxon>Bacteroidota</taxon>
        <taxon>Flavobacteriia</taxon>
        <taxon>Flavobacteriales</taxon>
        <taxon>Flavobacteriaceae</taxon>
        <taxon>Flagellimonas</taxon>
    </lineage>
</organism>
<gene>
    <name evidence="1" type="ORF">PY092_18000</name>
</gene>
<dbReference type="InterPro" id="IPR038396">
    <property type="entry name" value="SpoIIAA-like_sf"/>
</dbReference>
<comment type="caution">
    <text evidence="1">The sequence shown here is derived from an EMBL/GenBank/DDBJ whole genome shotgun (WGS) entry which is preliminary data.</text>
</comment>
<dbReference type="SUPFAM" id="SSF52091">
    <property type="entry name" value="SpoIIaa-like"/>
    <property type="match status" value="1"/>
</dbReference>
<dbReference type="Pfam" id="PF11964">
    <property type="entry name" value="SpoIIAA-like"/>
    <property type="match status" value="1"/>
</dbReference>
<keyword evidence="2" id="KW-1185">Reference proteome</keyword>
<dbReference type="RefSeq" id="WP_163627772.1">
    <property type="nucleotide sequence ID" value="NZ_JARFVB010000018.1"/>
</dbReference>
<accession>A0ABT5Y4Y2</accession>